<organism evidence="3">
    <name type="scientific">Spumella elongata</name>
    <dbReference type="NCBI Taxonomy" id="89044"/>
    <lineage>
        <taxon>Eukaryota</taxon>
        <taxon>Sar</taxon>
        <taxon>Stramenopiles</taxon>
        <taxon>Ochrophyta</taxon>
        <taxon>Chrysophyceae</taxon>
        <taxon>Chromulinales</taxon>
        <taxon>Chromulinaceae</taxon>
        <taxon>Spumella</taxon>
    </lineage>
</organism>
<dbReference type="GO" id="GO:0051536">
    <property type="term" value="F:iron-sulfur cluster binding"/>
    <property type="evidence" value="ECO:0007669"/>
    <property type="project" value="InterPro"/>
</dbReference>
<dbReference type="InterPro" id="IPR014824">
    <property type="entry name" value="Nfu/NifU_N"/>
</dbReference>
<dbReference type="PANTHER" id="PTHR11178">
    <property type="entry name" value="IRON-SULFUR CLUSTER SCAFFOLD PROTEIN NFU-RELATED"/>
    <property type="match status" value="1"/>
</dbReference>
<dbReference type="InterPro" id="IPR001075">
    <property type="entry name" value="NIF_FeS_clus_asmbl_NifU_C"/>
</dbReference>
<dbReference type="Gene3D" id="3.30.1370.70">
    <property type="entry name" value="Scaffold protein Nfu/NifU, N-terminal domain"/>
    <property type="match status" value="1"/>
</dbReference>
<gene>
    <name evidence="3" type="ORF">SELO1098_LOCUS10924</name>
</gene>
<dbReference type="PANTHER" id="PTHR11178:SF1">
    <property type="entry name" value="NFU1 IRON-SULFUR CLUSTER SCAFFOLD HOMOLOG, MITOCHONDRIAL"/>
    <property type="match status" value="1"/>
</dbReference>
<protein>
    <recommendedName>
        <fullName evidence="2">Scaffold protein Nfu/NifU N-terminal domain-containing protein</fullName>
    </recommendedName>
</protein>
<dbReference type="SUPFAM" id="SSF117916">
    <property type="entry name" value="Fe-S cluster assembly (FSCA) domain-like"/>
    <property type="match status" value="1"/>
</dbReference>
<dbReference type="SUPFAM" id="SSF110836">
    <property type="entry name" value="Hypothetical protein SAV1430"/>
    <property type="match status" value="1"/>
</dbReference>
<feature type="domain" description="Scaffold protein Nfu/NifU N-terminal" evidence="2">
    <location>
        <begin position="35"/>
        <end position="128"/>
    </location>
</feature>
<evidence type="ECO:0000259" key="2">
    <source>
        <dbReference type="SMART" id="SM00932"/>
    </source>
</evidence>
<evidence type="ECO:0000313" key="3">
    <source>
        <dbReference type="EMBL" id="CAE0282090.1"/>
    </source>
</evidence>
<dbReference type="GO" id="GO:0005506">
    <property type="term" value="F:iron ion binding"/>
    <property type="evidence" value="ECO:0007669"/>
    <property type="project" value="InterPro"/>
</dbReference>
<dbReference type="InterPro" id="IPR036498">
    <property type="entry name" value="Nfu/NifU_N_sf"/>
</dbReference>
<dbReference type="InterPro" id="IPR034904">
    <property type="entry name" value="FSCA_dom_sf"/>
</dbReference>
<accession>A0A7S3H171</accession>
<comment type="similarity">
    <text evidence="1">Belongs to the NifU family.</text>
</comment>
<dbReference type="Gene3D" id="3.30.300.130">
    <property type="entry name" value="Fe-S cluster assembly (FSCA)"/>
    <property type="match status" value="1"/>
</dbReference>
<evidence type="ECO:0000256" key="1">
    <source>
        <dbReference type="ARBA" id="ARBA00006420"/>
    </source>
</evidence>
<sequence>MFQVIRTSRHAVQAGLGRTRLGNSVFQTAVRSIFIDTERTPNPQSMKFLPDQEVLPENYGTGMFFQKGDLKEINRSPLVKKIFHAFPEGIKGVFLGRDFITVTKDSEHSWNFLKPMVYSAVLDFYAEGLPIVEENPLVSDTTVLDTDSEIVATIKELMETRVRPSVQEDGGDIFYEGFDDTTGIVKVRLAGSCVGCPSSSVTLRNGVENMLMHYIPEVKGILDVTGLELPDADNLGDSTTSKDMKLEFRPEVVA</sequence>
<proteinExistence type="inferred from homology"/>
<dbReference type="SMART" id="SM00932">
    <property type="entry name" value="Nfu_N"/>
    <property type="match status" value="1"/>
</dbReference>
<name>A0A7S3H171_9STRA</name>
<dbReference type="AlphaFoldDB" id="A0A7S3H171"/>
<dbReference type="GO" id="GO:0005739">
    <property type="term" value="C:mitochondrion"/>
    <property type="evidence" value="ECO:0007669"/>
    <property type="project" value="TreeGrafter"/>
</dbReference>
<reference evidence="3" key="1">
    <citation type="submission" date="2021-01" db="EMBL/GenBank/DDBJ databases">
        <authorList>
            <person name="Corre E."/>
            <person name="Pelletier E."/>
            <person name="Niang G."/>
            <person name="Scheremetjew M."/>
            <person name="Finn R."/>
            <person name="Kale V."/>
            <person name="Holt S."/>
            <person name="Cochrane G."/>
            <person name="Meng A."/>
            <person name="Brown T."/>
            <person name="Cohen L."/>
        </authorList>
    </citation>
    <scope>NUCLEOTIDE SEQUENCE</scope>
    <source>
        <strain evidence="3">CCAP 955/1</strain>
    </source>
</reference>
<dbReference type="FunFam" id="3.30.300.130:FF:000001">
    <property type="entry name" value="NFU1 iron-sulfur cluster scaffold"/>
    <property type="match status" value="1"/>
</dbReference>
<dbReference type="GO" id="GO:0016226">
    <property type="term" value="P:iron-sulfur cluster assembly"/>
    <property type="evidence" value="ECO:0007669"/>
    <property type="project" value="InterPro"/>
</dbReference>
<dbReference type="Pfam" id="PF01106">
    <property type="entry name" value="NifU"/>
    <property type="match status" value="1"/>
</dbReference>
<dbReference type="Pfam" id="PF08712">
    <property type="entry name" value="Nfu_N"/>
    <property type="match status" value="1"/>
</dbReference>
<dbReference type="EMBL" id="HBIC01021854">
    <property type="protein sequence ID" value="CAE0282090.1"/>
    <property type="molecule type" value="Transcribed_RNA"/>
</dbReference>